<feature type="domain" description="Glycine transporter" evidence="8">
    <location>
        <begin position="93"/>
        <end position="167"/>
    </location>
</feature>
<keyword evidence="4 7" id="KW-0812">Transmembrane</keyword>
<reference evidence="9" key="1">
    <citation type="submission" date="2020-02" db="EMBL/GenBank/DDBJ databases">
        <authorList>
            <person name="Gao J."/>
            <person name="Sun J."/>
        </authorList>
    </citation>
    <scope>NUCLEOTIDE SEQUENCE</scope>
    <source>
        <strain evidence="9">602-2</strain>
    </source>
</reference>
<feature type="domain" description="Glycine transporter" evidence="8">
    <location>
        <begin position="10"/>
        <end position="82"/>
    </location>
</feature>
<keyword evidence="3" id="KW-1003">Cell membrane</keyword>
<organism evidence="9">
    <name type="scientific">Caulobacter sp. 602-2</name>
    <dbReference type="NCBI Taxonomy" id="2710887"/>
    <lineage>
        <taxon>Bacteria</taxon>
        <taxon>Pseudomonadati</taxon>
        <taxon>Pseudomonadota</taxon>
        <taxon>Alphaproteobacteria</taxon>
        <taxon>Caulobacterales</taxon>
        <taxon>Caulobacteraceae</taxon>
        <taxon>Caulobacter</taxon>
    </lineage>
</organism>
<dbReference type="PANTHER" id="PTHR30506">
    <property type="entry name" value="INNER MEMBRANE PROTEIN"/>
    <property type="match status" value="1"/>
</dbReference>
<feature type="transmembrane region" description="Helical" evidence="7">
    <location>
        <begin position="63"/>
        <end position="82"/>
    </location>
</feature>
<dbReference type="InterPro" id="IPR005115">
    <property type="entry name" value="Gly_transporter"/>
</dbReference>
<evidence type="ECO:0000259" key="8">
    <source>
        <dbReference type="Pfam" id="PF03458"/>
    </source>
</evidence>
<name>A0A6G4QX15_9CAUL</name>
<keyword evidence="6 7" id="KW-0472">Membrane</keyword>
<sequence length="210" mass="22209">MDPLAAALFWLDYAAAAVFGATGALAAARRKHDIVTFGFFAAITGVGGGTLRDLLIGAPVFWIQRPGYILACLAAALVIWLLGQRGWRFRALLWLDALGMAAYAVVGTAKALSLGVHPFTSVIMGVLTTAFGGVVRDVLAEEPNLLLRREIYITAALLGAAVFAILQWLNVGFWPAGVAGFTAAFCLRAGAIKLGWSLPGFMGGEEKVRD</sequence>
<feature type="transmembrane region" description="Helical" evidence="7">
    <location>
        <begin position="34"/>
        <end position="51"/>
    </location>
</feature>
<comment type="subcellular location">
    <subcellularLocation>
        <location evidence="1">Cell membrane</location>
        <topology evidence="1">Multi-pass membrane protein</topology>
    </subcellularLocation>
</comment>
<feature type="transmembrane region" description="Helical" evidence="7">
    <location>
        <begin position="94"/>
        <end position="113"/>
    </location>
</feature>
<comment type="similarity">
    <text evidence="2">Belongs to the UPF0126 family.</text>
</comment>
<proteinExistence type="inferred from homology"/>
<evidence type="ECO:0000256" key="4">
    <source>
        <dbReference type="ARBA" id="ARBA00022692"/>
    </source>
</evidence>
<dbReference type="Pfam" id="PF03458">
    <property type="entry name" value="Gly_transporter"/>
    <property type="match status" value="2"/>
</dbReference>
<keyword evidence="5 7" id="KW-1133">Transmembrane helix</keyword>
<dbReference type="AlphaFoldDB" id="A0A6G4QX15"/>
<comment type="caution">
    <text evidence="9">The sequence shown here is derived from an EMBL/GenBank/DDBJ whole genome shotgun (WGS) entry which is preliminary data.</text>
</comment>
<evidence type="ECO:0000256" key="2">
    <source>
        <dbReference type="ARBA" id="ARBA00008193"/>
    </source>
</evidence>
<gene>
    <name evidence="9" type="ORF">G5B46_10675</name>
</gene>
<protein>
    <submittedName>
        <fullName evidence="9">Trimeric intracellular cation channel family protein</fullName>
    </submittedName>
</protein>
<feature type="transmembrane region" description="Helical" evidence="7">
    <location>
        <begin position="119"/>
        <end position="139"/>
    </location>
</feature>
<feature type="transmembrane region" description="Helical" evidence="7">
    <location>
        <begin position="6"/>
        <end position="27"/>
    </location>
</feature>
<dbReference type="RefSeq" id="WP_165258569.1">
    <property type="nucleotide sequence ID" value="NZ_JAAKGT010000004.1"/>
</dbReference>
<dbReference type="GO" id="GO:0005886">
    <property type="term" value="C:plasma membrane"/>
    <property type="evidence" value="ECO:0007669"/>
    <property type="project" value="UniProtKB-SubCell"/>
</dbReference>
<feature type="transmembrane region" description="Helical" evidence="7">
    <location>
        <begin position="151"/>
        <end position="170"/>
    </location>
</feature>
<dbReference type="PANTHER" id="PTHR30506:SF3">
    <property type="entry name" value="UPF0126 INNER MEMBRANE PROTEIN YADS-RELATED"/>
    <property type="match status" value="1"/>
</dbReference>
<dbReference type="EMBL" id="JAAKGT010000004">
    <property type="protein sequence ID" value="NGM50072.1"/>
    <property type="molecule type" value="Genomic_DNA"/>
</dbReference>
<evidence type="ECO:0000313" key="9">
    <source>
        <dbReference type="EMBL" id="NGM50072.1"/>
    </source>
</evidence>
<evidence type="ECO:0000256" key="6">
    <source>
        <dbReference type="ARBA" id="ARBA00023136"/>
    </source>
</evidence>
<evidence type="ECO:0000256" key="1">
    <source>
        <dbReference type="ARBA" id="ARBA00004651"/>
    </source>
</evidence>
<evidence type="ECO:0000256" key="7">
    <source>
        <dbReference type="SAM" id="Phobius"/>
    </source>
</evidence>
<evidence type="ECO:0000256" key="3">
    <source>
        <dbReference type="ARBA" id="ARBA00022475"/>
    </source>
</evidence>
<evidence type="ECO:0000256" key="5">
    <source>
        <dbReference type="ARBA" id="ARBA00022989"/>
    </source>
</evidence>
<accession>A0A6G4QX15</accession>